<sequence length="1566" mass="175096">MTSPSPADSPSALAQTVSQSFADRPTFEQVAQQMLQQAIKARYPSLTIDLAKTQLATPNAITRGWHFQPFMPRVLEYLALGTSVDFSPRGNLDCYLSDTPPQRLWPRDEKLDMQVIEKLLLELPSTAPIGLEDALTRYWNADIGPRPQTDAPVRTSRWQWLSDTLKNMLHIRGLQQPGLTEPARETLAQIVRWPDREQRFSHNVPPVYAYSLESTVTQGTSSSVLPSNEILLLHYTRYGLVIVLCSPGSAVQSFESMEAFNQYWGERIASRYVVDTVTCQRYEIDGHAFDTQAAMILEQQLADVQAVQLPSRIGLPDLKTLYSELSDPARYLHDAPRLTPETSARLGPLLPEWLKKASVVDRATFQRCSLALASLKQRTQGRPALSDIKAFTSDALLTQMGKTNDSSPAKVQPSHYQPDDVVLTFTVSAGYPGTVGIRAKRTMSLTQLAIDNLVARPSGNLQLSHRRGLALPAWLTPDFITRRGGLIEQVDIGTVYPRYLQQALLSDSPQAQAFQRTFAEQLPAQLPLEALQQMLDNKNGMTRQGLHLIEALLQPDAEDRQVDGRPVVIRHLAFLRKPQARPDLVSNMFIVEAQDARTGPHLLYRPLYAPVLLEFATRQALLQSVVSAADLQNSVLTWMSDDARPVYANGGFLEPHIVRFFEGDEFSVPEKPVPATLAVDAGNDELLQYLRNGKLMQYLYGCNARALVTQADRNSVSNSESRWAVLLKGGSLLFNTLLFPLLRGPAMATVWLWSLMASASQDIPALSSDDPATRELATVDLLVNLAMLVSHFPAVRAPVRAVTPASIKDQAMRAPAPRVVAQHWPEPTSPSVLEGSVALPGEQPSRSLDFSFSSPRRHLTQEQRTRIRRMQVARPTALPEPIGNGPFKGLYVIANKWHALLQDGLYPVNPDPDGSTTIVDPLDPTQTGPALQSDLDGNWSLDLRLRLRGGAPPKRLADQRRLNAHKAIELSAEMNNYLAQENERQRSLDIAQQVMTRLEEGNAYTEEQRAPKRKVFYDLLNEQTDIYLKLLDSAPERARLGIGLPSGSVRGLMENVVNNARKAFLVVEMDQRALNAAHPQFSGTFVEEAVVRDMQGYVMFLEAMSDINDRAIHWLQLKDEYLEKLLNLDSVGAQAFERLTRGRPQNERNVIGTKALQLAALPMLAIKHPETSLPDSLYRIVRPLAEQVRSHADLQLYDLTASEQLEVLTSLTEHYGEALDALQGMKALYVDDINESYFDRLATLLDSLYQDASGRLAAEVKPEPTPRKRAPKRPKTHSGRLQKKVIKTRRSGVLIGDLKPAGTSLPIEVVELRSEVDNQVLATYSRHDDVWDVVDVHRPVPAPRTRSINAINGEARTLLEELEKRLRRAESYKKRCRHPQEIEEIMNNEASRFRTLSEELDRAFVASQTPRTAADQALGRQLAEAISRLTSRGSALRVQLSLHLPPTDGNLQYLFEKDLVQVARLGERKALKGARQDFLQEYAINNRDGFPLWYAHFHYEKIDTPKADYSVAHLKTKAQRREDYHSLLAKADSPYAVVNVHRGKIGKLMAQSKFLPLAPDDSDASG</sequence>
<feature type="compositionally biased region" description="Polar residues" evidence="1">
    <location>
        <begin position="844"/>
        <end position="854"/>
    </location>
</feature>
<feature type="region of interest" description="Disordered" evidence="1">
    <location>
        <begin position="1256"/>
        <end position="1281"/>
    </location>
</feature>
<evidence type="ECO:0000256" key="1">
    <source>
        <dbReference type="SAM" id="MobiDB-lite"/>
    </source>
</evidence>
<reference key="2">
    <citation type="submission" date="2011-03" db="EMBL/GenBank/DDBJ databases">
        <title>Complete Genome Sequence of a beneficial plant roots-associated bacterium Pseudomonas brassicacearum.</title>
        <authorList>
            <person name="Ortet P."/>
            <person name="Barakat M."/>
            <person name="Lalaouna D."/>
            <person name="Fochesato S."/>
            <person name="Barbe V."/>
            <person name="Santaella C."/>
            <person name="Heulin T."/>
            <person name="Achouak W."/>
        </authorList>
    </citation>
    <scope>NUCLEOTIDE SEQUENCE</scope>
    <source>
        <strain>NFM421</strain>
    </source>
</reference>
<evidence type="ECO:0000313" key="3">
    <source>
        <dbReference type="EMBL" id="AEA69581.1"/>
    </source>
</evidence>
<dbReference type="KEGG" id="pba:PSEBR_a3268"/>
<proteinExistence type="predicted"/>
<dbReference type="RefSeq" id="WP_013693560.1">
    <property type="nucleotide sequence ID" value="NC_015379.1"/>
</dbReference>
<dbReference type="HOGENOM" id="CLU_003729_0_0_6"/>
<evidence type="ECO:0000313" key="4">
    <source>
        <dbReference type="Proteomes" id="UP000006692"/>
    </source>
</evidence>
<dbReference type="STRING" id="994484.PSEBR_a3268"/>
<accession>F2KI65</accession>
<organism evidence="3 4">
    <name type="scientific">Pseudomonas brassicacearum (strain NFM421)</name>
    <dbReference type="NCBI Taxonomy" id="994484"/>
    <lineage>
        <taxon>Bacteria</taxon>
        <taxon>Pseudomonadati</taxon>
        <taxon>Pseudomonadota</taxon>
        <taxon>Gammaproteobacteria</taxon>
        <taxon>Pseudomonadales</taxon>
        <taxon>Pseudomonadaceae</taxon>
        <taxon>Pseudomonas</taxon>
    </lineage>
</organism>
<gene>
    <name evidence="3" type="ORF">PSEBR_a3268</name>
</gene>
<feature type="region of interest" description="Disordered" evidence="1">
    <location>
        <begin position="844"/>
        <end position="864"/>
    </location>
</feature>
<name>F2KI65_PSEBN</name>
<feature type="compositionally biased region" description="Basic residues" evidence="1">
    <location>
        <begin position="1267"/>
        <end position="1281"/>
    </location>
</feature>
<reference evidence="3 4" key="1">
    <citation type="journal article" date="2011" name="J. Bacteriol.">
        <title>Complete genome sequence of a beneficial plant root-associated bacterium, Pseudomonas brassicacearum.</title>
        <authorList>
            <person name="Ortet P."/>
            <person name="Barakat M."/>
            <person name="Lalaouna D."/>
            <person name="Fochesato S."/>
            <person name="Barbe V."/>
            <person name="Vacherie B."/>
            <person name="Santaella C."/>
            <person name="Heulin T."/>
            <person name="Achouak W."/>
        </authorList>
    </citation>
    <scope>NUCLEOTIDE SEQUENCE [LARGE SCALE GENOMIC DNA]</scope>
    <source>
        <strain evidence="3 4">NFM421</strain>
    </source>
</reference>
<dbReference type="EMBL" id="CP002585">
    <property type="protein sequence ID" value="AEA69581.1"/>
    <property type="molecule type" value="Genomic_DNA"/>
</dbReference>
<evidence type="ECO:0000259" key="2">
    <source>
        <dbReference type="Pfam" id="PF20178"/>
    </source>
</evidence>
<dbReference type="Pfam" id="PF20178">
    <property type="entry name" value="ToxA_N"/>
    <property type="match status" value="1"/>
</dbReference>
<protein>
    <recommendedName>
        <fullName evidence="2">Dermonecrotic toxin N-terminal domain-containing protein</fullName>
    </recommendedName>
</protein>
<dbReference type="Proteomes" id="UP000006692">
    <property type="component" value="Chromosome"/>
</dbReference>
<dbReference type="InterPro" id="IPR046673">
    <property type="entry name" value="ToxA_N"/>
</dbReference>
<feature type="domain" description="Dermonecrotic toxin N-terminal" evidence="2">
    <location>
        <begin position="418"/>
        <end position="628"/>
    </location>
</feature>